<feature type="region of interest" description="Disordered" evidence="1">
    <location>
        <begin position="165"/>
        <end position="191"/>
    </location>
</feature>
<dbReference type="Proteomes" id="UP001497392">
    <property type="component" value="Unassembled WGS sequence"/>
</dbReference>
<dbReference type="EMBL" id="CAXHTA020000012">
    <property type="protein sequence ID" value="CAL5225607.1"/>
    <property type="molecule type" value="Genomic_DNA"/>
</dbReference>
<protein>
    <submittedName>
        <fullName evidence="2">G8460 protein</fullName>
    </submittedName>
</protein>
<comment type="caution">
    <text evidence="2">The sequence shown here is derived from an EMBL/GenBank/DDBJ whole genome shotgun (WGS) entry which is preliminary data.</text>
</comment>
<proteinExistence type="predicted"/>
<evidence type="ECO:0000313" key="3">
    <source>
        <dbReference type="Proteomes" id="UP001497392"/>
    </source>
</evidence>
<sequence>MTSYVDQVKAQAVEPVAEAEKHSMRYTVWSPGPHTRTPVDEQDELTKLEAGMASTRLDDEIRAADEVLDVLTARGILHRIFELGRLAYFYDSAREVLTDNGWEVITRLEAFSFWTLYMGGANLSELELMERQGYTPMEFLRAKAVQVLEYEVLLKEYGVDKYNPCQRRHDKRQPVTTKENDVLEDSVGQSA</sequence>
<keyword evidence="3" id="KW-1185">Reference proteome</keyword>
<organism evidence="2 3">
    <name type="scientific">Coccomyxa viridis</name>
    <dbReference type="NCBI Taxonomy" id="1274662"/>
    <lineage>
        <taxon>Eukaryota</taxon>
        <taxon>Viridiplantae</taxon>
        <taxon>Chlorophyta</taxon>
        <taxon>core chlorophytes</taxon>
        <taxon>Trebouxiophyceae</taxon>
        <taxon>Trebouxiophyceae incertae sedis</taxon>
        <taxon>Coccomyxaceae</taxon>
        <taxon>Coccomyxa</taxon>
    </lineage>
</organism>
<accession>A0ABP1G4W4</accession>
<reference evidence="2 3" key="1">
    <citation type="submission" date="2024-06" db="EMBL/GenBank/DDBJ databases">
        <authorList>
            <person name="Kraege A."/>
            <person name="Thomma B."/>
        </authorList>
    </citation>
    <scope>NUCLEOTIDE SEQUENCE [LARGE SCALE GENOMIC DNA]</scope>
</reference>
<evidence type="ECO:0000256" key="1">
    <source>
        <dbReference type="SAM" id="MobiDB-lite"/>
    </source>
</evidence>
<evidence type="ECO:0000313" key="2">
    <source>
        <dbReference type="EMBL" id="CAL5225607.1"/>
    </source>
</evidence>
<name>A0ABP1G4W4_9CHLO</name>
<gene>
    <name evidence="2" type="primary">g8460</name>
    <name evidence="2" type="ORF">VP750_LOCUS7266</name>
</gene>